<organism evidence="3 4">
    <name type="scientific">Sphingomonas changbaiensis NBRC 104936</name>
    <dbReference type="NCBI Taxonomy" id="1219043"/>
    <lineage>
        <taxon>Bacteria</taxon>
        <taxon>Pseudomonadati</taxon>
        <taxon>Pseudomonadota</taxon>
        <taxon>Alphaproteobacteria</taxon>
        <taxon>Sphingomonadales</taxon>
        <taxon>Sphingomonadaceae</taxon>
        <taxon>Sphingomonas</taxon>
    </lineage>
</organism>
<dbReference type="OrthoDB" id="7391871at2"/>
<dbReference type="STRING" id="1219043.SCH01S_42_00660"/>
<evidence type="ECO:0000256" key="1">
    <source>
        <dbReference type="SAM" id="MobiDB-lite"/>
    </source>
</evidence>
<keyword evidence="2" id="KW-0812">Transmembrane</keyword>
<protein>
    <submittedName>
        <fullName evidence="3">Uncharacterized protein</fullName>
    </submittedName>
</protein>
<sequence length="116" mass="13547">MSRFRRYNPLSGLRDLRLFLHSRQKHELVFAFLAVLTTVVVITGFLVDTNDLKAPYERDIQYVQSWPLNRTDAEIVAAQKADMKTRAAEEAKEKERQAKNHAELKRLDDALTRWGF</sequence>
<feature type="transmembrane region" description="Helical" evidence="2">
    <location>
        <begin position="28"/>
        <end position="47"/>
    </location>
</feature>
<keyword evidence="4" id="KW-1185">Reference proteome</keyword>
<evidence type="ECO:0000256" key="2">
    <source>
        <dbReference type="SAM" id="Phobius"/>
    </source>
</evidence>
<evidence type="ECO:0000313" key="3">
    <source>
        <dbReference type="EMBL" id="GAO40023.1"/>
    </source>
</evidence>
<dbReference type="AlphaFoldDB" id="A0A0E9MRC3"/>
<accession>A0A0E9MRC3</accession>
<evidence type="ECO:0000313" key="4">
    <source>
        <dbReference type="Proteomes" id="UP000033202"/>
    </source>
</evidence>
<keyword evidence="2" id="KW-0472">Membrane</keyword>
<keyword evidence="2" id="KW-1133">Transmembrane helix</keyword>
<dbReference type="RefSeq" id="WP_046348825.1">
    <property type="nucleotide sequence ID" value="NZ_BBWU01000042.1"/>
</dbReference>
<proteinExistence type="predicted"/>
<dbReference type="Proteomes" id="UP000033202">
    <property type="component" value="Unassembled WGS sequence"/>
</dbReference>
<dbReference type="EMBL" id="BBWU01000042">
    <property type="protein sequence ID" value="GAO40023.1"/>
    <property type="molecule type" value="Genomic_DNA"/>
</dbReference>
<gene>
    <name evidence="3" type="ORF">SCH01S_42_00660</name>
</gene>
<comment type="caution">
    <text evidence="3">The sequence shown here is derived from an EMBL/GenBank/DDBJ whole genome shotgun (WGS) entry which is preliminary data.</text>
</comment>
<feature type="region of interest" description="Disordered" evidence="1">
    <location>
        <begin position="90"/>
        <end position="116"/>
    </location>
</feature>
<name>A0A0E9MRC3_9SPHN</name>
<reference evidence="3 4" key="1">
    <citation type="submission" date="2015-04" db="EMBL/GenBank/DDBJ databases">
        <title>Whole genome shotgun sequence of Sphingomonas changbaiensis NBRC 104936.</title>
        <authorList>
            <person name="Katano-Makiyama Y."/>
            <person name="Hosoyama A."/>
            <person name="Hashimoto M."/>
            <person name="Noguchi M."/>
            <person name="Tsuchikane K."/>
            <person name="Ohji S."/>
            <person name="Yamazoe A."/>
            <person name="Ichikawa N."/>
            <person name="Kimura A."/>
            <person name="Fujita N."/>
        </authorList>
    </citation>
    <scope>NUCLEOTIDE SEQUENCE [LARGE SCALE GENOMIC DNA]</scope>
    <source>
        <strain evidence="3 4">NBRC 104936</strain>
    </source>
</reference>